<sequence length="298" mass="32981">MGSPRAREISAAGTRRKRRSGAKRKEAARRARVRTVTHDRRSVTIIDGSHHHGQGRPLREIGIRIRISGSLRDSCRQLYTVPVWICIPSGLAFGNDGDGERRPSFIRSIAQYQTAESTNDIYSGTYAWNCDAQLSCLSPRIVQNDGDGERRPSFSLSIAQYQTADSTNEMVARMIGNGDAQYSCPNPRIVRPGVRNDGDGDDALRSASHRSMPNSYFYEYHFATYDCELLRIIRSGIRATLALCKATELWWRHLLGECWLAGVGCAADDGGGVEDRAFSRGKETAGVRRLLGGGEKVT</sequence>
<reference evidence="2 3" key="1">
    <citation type="journal article" date="2014" name="Agronomy (Basel)">
        <title>A Draft Genome Sequence for Ensete ventricosum, the Drought-Tolerant Tree Against Hunger.</title>
        <authorList>
            <person name="Harrison J."/>
            <person name="Moore K.A."/>
            <person name="Paszkiewicz K."/>
            <person name="Jones T."/>
            <person name="Grant M."/>
            <person name="Ambacheew D."/>
            <person name="Muzemil S."/>
            <person name="Studholme D.J."/>
        </authorList>
    </citation>
    <scope>NUCLEOTIDE SEQUENCE [LARGE SCALE GENOMIC DNA]</scope>
</reference>
<evidence type="ECO:0000313" key="2">
    <source>
        <dbReference type="EMBL" id="RRT70887.1"/>
    </source>
</evidence>
<feature type="region of interest" description="Disordered" evidence="1">
    <location>
        <begin position="1"/>
        <end position="40"/>
    </location>
</feature>
<name>A0A427A3Q4_ENSVE</name>
<dbReference type="EMBL" id="AMZH03003874">
    <property type="protein sequence ID" value="RRT70887.1"/>
    <property type="molecule type" value="Genomic_DNA"/>
</dbReference>
<proteinExistence type="predicted"/>
<evidence type="ECO:0000313" key="3">
    <source>
        <dbReference type="Proteomes" id="UP000287651"/>
    </source>
</evidence>
<comment type="caution">
    <text evidence="2">The sequence shown here is derived from an EMBL/GenBank/DDBJ whole genome shotgun (WGS) entry which is preliminary data.</text>
</comment>
<dbReference type="AlphaFoldDB" id="A0A427A3Q4"/>
<protein>
    <submittedName>
        <fullName evidence="2">Uncharacterized protein</fullName>
    </submittedName>
</protein>
<evidence type="ECO:0000256" key="1">
    <source>
        <dbReference type="SAM" id="MobiDB-lite"/>
    </source>
</evidence>
<organism evidence="2 3">
    <name type="scientific">Ensete ventricosum</name>
    <name type="common">Abyssinian banana</name>
    <name type="synonym">Musa ensete</name>
    <dbReference type="NCBI Taxonomy" id="4639"/>
    <lineage>
        <taxon>Eukaryota</taxon>
        <taxon>Viridiplantae</taxon>
        <taxon>Streptophyta</taxon>
        <taxon>Embryophyta</taxon>
        <taxon>Tracheophyta</taxon>
        <taxon>Spermatophyta</taxon>
        <taxon>Magnoliopsida</taxon>
        <taxon>Liliopsida</taxon>
        <taxon>Zingiberales</taxon>
        <taxon>Musaceae</taxon>
        <taxon>Ensete</taxon>
    </lineage>
</organism>
<dbReference type="Proteomes" id="UP000287651">
    <property type="component" value="Unassembled WGS sequence"/>
</dbReference>
<gene>
    <name evidence="2" type="ORF">B296_00008980</name>
</gene>
<accession>A0A427A3Q4</accession>